<proteinExistence type="predicted"/>
<comment type="caution">
    <text evidence="2">The sequence shown here is derived from an EMBL/GenBank/DDBJ whole genome shotgun (WGS) entry which is preliminary data.</text>
</comment>
<evidence type="ECO:0000313" key="3">
    <source>
        <dbReference type="Proteomes" id="UP001553843"/>
    </source>
</evidence>
<dbReference type="RefSeq" id="WP_359783633.1">
    <property type="nucleotide sequence ID" value="NZ_JBEYRR010000016.1"/>
</dbReference>
<dbReference type="EMBL" id="JBEYRS010000027">
    <property type="protein sequence ID" value="MEW2367539.1"/>
    <property type="molecule type" value="Genomic_DNA"/>
</dbReference>
<evidence type="ECO:0000256" key="1">
    <source>
        <dbReference type="SAM" id="SignalP"/>
    </source>
</evidence>
<protein>
    <submittedName>
        <fullName evidence="2">Uncharacterized protein</fullName>
    </submittedName>
</protein>
<accession>A0ABV3M758</accession>
<dbReference type="Proteomes" id="UP001553843">
    <property type="component" value="Unassembled WGS sequence"/>
</dbReference>
<keyword evidence="3" id="KW-1185">Reference proteome</keyword>
<sequence>MHALRCSARVAAITGAVVLMTMTGMATSAQAAEGTFFYTRADTGRETFLGSTPNGQCLAIPGGARQATNDTDADAYLYTNSSCTSSSRFLGSRQSADYAAPYPTYVRFG</sequence>
<feature type="signal peptide" evidence="1">
    <location>
        <begin position="1"/>
        <end position="31"/>
    </location>
</feature>
<organism evidence="2 3">
    <name type="scientific">Streptomyces huasconensis</name>
    <dbReference type="NCBI Taxonomy" id="1854574"/>
    <lineage>
        <taxon>Bacteria</taxon>
        <taxon>Bacillati</taxon>
        <taxon>Actinomycetota</taxon>
        <taxon>Actinomycetes</taxon>
        <taxon>Kitasatosporales</taxon>
        <taxon>Streptomycetaceae</taxon>
        <taxon>Streptomyces</taxon>
    </lineage>
</organism>
<name>A0ABV3M758_9ACTN</name>
<gene>
    <name evidence="2" type="ORF">AB0887_37115</name>
</gene>
<reference evidence="2 3" key="1">
    <citation type="submission" date="2024-06" db="EMBL/GenBank/DDBJ databases">
        <title>The Natural Products Discovery Center: Release of the First 8490 Sequenced Strains for Exploring Actinobacteria Biosynthetic Diversity.</title>
        <authorList>
            <person name="Kalkreuter E."/>
            <person name="Kautsar S.A."/>
            <person name="Yang D."/>
            <person name="Bader C.D."/>
            <person name="Teijaro C.N."/>
            <person name="Fluegel L."/>
            <person name="Davis C.M."/>
            <person name="Simpson J.R."/>
            <person name="Lauterbach L."/>
            <person name="Steele A.D."/>
            <person name="Gui C."/>
            <person name="Meng S."/>
            <person name="Li G."/>
            <person name="Viehrig K."/>
            <person name="Ye F."/>
            <person name="Su P."/>
            <person name="Kiefer A.F."/>
            <person name="Nichols A."/>
            <person name="Cepeda A.J."/>
            <person name="Yan W."/>
            <person name="Fan B."/>
            <person name="Jiang Y."/>
            <person name="Adhikari A."/>
            <person name="Zheng C.-J."/>
            <person name="Schuster L."/>
            <person name="Cowan T.M."/>
            <person name="Smanski M.J."/>
            <person name="Chevrette M.G."/>
            <person name="De Carvalho L.P.S."/>
            <person name="Shen B."/>
        </authorList>
    </citation>
    <scope>NUCLEOTIDE SEQUENCE [LARGE SCALE GENOMIC DNA]</scope>
    <source>
        <strain evidence="2 3">NPDC047833</strain>
    </source>
</reference>
<feature type="chain" id="PRO_5047262166" evidence="1">
    <location>
        <begin position="32"/>
        <end position="109"/>
    </location>
</feature>
<keyword evidence="1" id="KW-0732">Signal</keyword>
<evidence type="ECO:0000313" key="2">
    <source>
        <dbReference type="EMBL" id="MEW2367539.1"/>
    </source>
</evidence>